<gene>
    <name evidence="1" type="ORF">CLIB1444_06S01640</name>
</gene>
<organism evidence="1 2">
    <name type="scientific">[Candida] jaroonii</name>
    <dbReference type="NCBI Taxonomy" id="467808"/>
    <lineage>
        <taxon>Eukaryota</taxon>
        <taxon>Fungi</taxon>
        <taxon>Dikarya</taxon>
        <taxon>Ascomycota</taxon>
        <taxon>Saccharomycotina</taxon>
        <taxon>Pichiomycetes</taxon>
        <taxon>Debaryomycetaceae</taxon>
        <taxon>Yamadazyma</taxon>
    </lineage>
</organism>
<sequence>MLRSVRGTAWKRYFSSKPNGLFTPNEEIEATSIPSTLLKQLEKPRIEVEYEMLSPEHISDLILKPSVNDLFFISFAMGSPFLGKDYQVIPKDPKDKNSTVFLKFSDIANDYINVFNQQVKRLNELPSPPVIPLNQNVEYTIQEQISKYKEDVGELDLFEFSNITHLGNLLQLAESYRMNLENKKDSSLSNSSVTIDNFCIFLLSQLEAEVESFPPVISFIESNLGLFNNEGLTTIVQLLISRFQDINDAGAIEIFQNFITKIYNDHSYVASKLDSFSIDVLARKALQNGEYEKGSQILKVLVERNSLLPSNDTITRFFESLPKEFTTLTKEQFIRETSFMKPAIFQSSISEETAKVILRYGVENLTEMEHFMRLIPNNITKQLVSEIISKTVDISETSLTVTQMVVCLLKTGATLNEDITRQIQEFYKSKGQDSNKRYLN</sequence>
<dbReference type="EMBL" id="CALSDN010000006">
    <property type="protein sequence ID" value="CAH6721414.1"/>
    <property type="molecule type" value="Genomic_DNA"/>
</dbReference>
<evidence type="ECO:0000313" key="1">
    <source>
        <dbReference type="EMBL" id="CAH6721414.1"/>
    </source>
</evidence>
<comment type="caution">
    <text evidence="1">The sequence shown here is derived from an EMBL/GenBank/DDBJ whole genome shotgun (WGS) entry which is preliminary data.</text>
</comment>
<keyword evidence="2" id="KW-1185">Reference proteome</keyword>
<accession>A0ACA9Y8R3</accession>
<evidence type="ECO:0000313" key="2">
    <source>
        <dbReference type="Proteomes" id="UP001152531"/>
    </source>
</evidence>
<protein>
    <submittedName>
        <fullName evidence="1">ATPase expression protein 1</fullName>
    </submittedName>
</protein>
<proteinExistence type="predicted"/>
<name>A0ACA9Y8R3_9ASCO</name>
<dbReference type="Proteomes" id="UP001152531">
    <property type="component" value="Unassembled WGS sequence"/>
</dbReference>
<reference evidence="1" key="1">
    <citation type="submission" date="2022-06" db="EMBL/GenBank/DDBJ databases">
        <authorList>
            <person name="Legras J.-L."/>
            <person name="Devillers H."/>
            <person name="Grondin C."/>
        </authorList>
    </citation>
    <scope>NUCLEOTIDE SEQUENCE</scope>
    <source>
        <strain evidence="1">CLIB 1444</strain>
    </source>
</reference>